<dbReference type="InterPro" id="IPR002347">
    <property type="entry name" value="SDR_fam"/>
</dbReference>
<dbReference type="InterPro" id="IPR036291">
    <property type="entry name" value="NAD(P)-bd_dom_sf"/>
</dbReference>
<proteinExistence type="inferred from homology"/>
<accession>A0A645CP27</accession>
<dbReference type="Pfam" id="PF13561">
    <property type="entry name" value="adh_short_C2"/>
    <property type="match status" value="1"/>
</dbReference>
<dbReference type="AlphaFoldDB" id="A0A645CP27"/>
<comment type="caution">
    <text evidence="3">The sequence shown here is derived from an EMBL/GenBank/DDBJ whole genome shotgun (WGS) entry which is preliminary data.</text>
</comment>
<keyword evidence="2 3" id="KW-0560">Oxidoreductase</keyword>
<organism evidence="3">
    <name type="scientific">bioreactor metagenome</name>
    <dbReference type="NCBI Taxonomy" id="1076179"/>
    <lineage>
        <taxon>unclassified sequences</taxon>
        <taxon>metagenomes</taxon>
        <taxon>ecological metagenomes</taxon>
    </lineage>
</organism>
<dbReference type="PRINTS" id="PR00081">
    <property type="entry name" value="GDHRDH"/>
</dbReference>
<name>A0A645CP27_9ZZZZ</name>
<gene>
    <name evidence="3" type="primary">fabG2_5</name>
    <name evidence="3" type="ORF">SDC9_125533</name>
</gene>
<reference evidence="3" key="1">
    <citation type="submission" date="2019-08" db="EMBL/GenBank/DDBJ databases">
        <authorList>
            <person name="Kucharzyk K."/>
            <person name="Murdoch R.W."/>
            <person name="Higgins S."/>
            <person name="Loffler F."/>
        </authorList>
    </citation>
    <scope>NUCLEOTIDE SEQUENCE</scope>
</reference>
<protein>
    <submittedName>
        <fullName evidence="3">Putative oxidoreductase</fullName>
        <ecNumber evidence="3">1.-.-.-</ecNumber>
    </submittedName>
</protein>
<evidence type="ECO:0000256" key="1">
    <source>
        <dbReference type="ARBA" id="ARBA00006484"/>
    </source>
</evidence>
<sequence length="86" mass="9010">MARHGIRVVAYMPGVVRTPLSQGIVDKNPLAVANTIALGRIAEPIEIAKVVVFLASDTAAYIDGTTIEISGGKLCVQNPIPLGKEV</sequence>
<dbReference type="GO" id="GO:0016491">
    <property type="term" value="F:oxidoreductase activity"/>
    <property type="evidence" value="ECO:0007669"/>
    <property type="project" value="UniProtKB-KW"/>
</dbReference>
<dbReference type="SUPFAM" id="SSF51735">
    <property type="entry name" value="NAD(P)-binding Rossmann-fold domains"/>
    <property type="match status" value="1"/>
</dbReference>
<comment type="similarity">
    <text evidence="1">Belongs to the short-chain dehydrogenases/reductases (SDR) family.</text>
</comment>
<dbReference type="PANTHER" id="PTHR24321">
    <property type="entry name" value="DEHYDROGENASES, SHORT CHAIN"/>
    <property type="match status" value="1"/>
</dbReference>
<dbReference type="EMBL" id="VSSQ01028702">
    <property type="protein sequence ID" value="MPM78522.1"/>
    <property type="molecule type" value="Genomic_DNA"/>
</dbReference>
<dbReference type="Gene3D" id="3.40.50.720">
    <property type="entry name" value="NAD(P)-binding Rossmann-like Domain"/>
    <property type="match status" value="1"/>
</dbReference>
<evidence type="ECO:0000313" key="3">
    <source>
        <dbReference type="EMBL" id="MPM78522.1"/>
    </source>
</evidence>
<dbReference type="PANTHER" id="PTHR24321:SF8">
    <property type="entry name" value="ESTRADIOL 17-BETA-DEHYDROGENASE 8-RELATED"/>
    <property type="match status" value="1"/>
</dbReference>
<dbReference type="EC" id="1.-.-.-" evidence="3"/>
<evidence type="ECO:0000256" key="2">
    <source>
        <dbReference type="ARBA" id="ARBA00023002"/>
    </source>
</evidence>